<evidence type="ECO:0000313" key="2">
    <source>
        <dbReference type="EnsemblPlants" id="cds.evm.model.08.1444"/>
    </source>
</evidence>
<dbReference type="InterPro" id="IPR005135">
    <property type="entry name" value="Endo/exonuclease/phosphatase"/>
</dbReference>
<dbReference type="InterPro" id="IPR052343">
    <property type="entry name" value="Retrotransposon-Effector_Assoc"/>
</dbReference>
<dbReference type="PANTHER" id="PTHR46890:SF48">
    <property type="entry name" value="RNA-DIRECTED DNA POLYMERASE"/>
    <property type="match status" value="1"/>
</dbReference>
<dbReference type="Pfam" id="PF13456">
    <property type="entry name" value="RVT_3"/>
    <property type="match status" value="1"/>
</dbReference>
<dbReference type="InterPro" id="IPR036397">
    <property type="entry name" value="RNaseH_sf"/>
</dbReference>
<dbReference type="GO" id="GO:0003676">
    <property type="term" value="F:nucleic acid binding"/>
    <property type="evidence" value="ECO:0007669"/>
    <property type="project" value="InterPro"/>
</dbReference>
<dbReference type="Pfam" id="PF00078">
    <property type="entry name" value="RVT_1"/>
    <property type="match status" value="1"/>
</dbReference>
<dbReference type="PROSITE" id="PS50878">
    <property type="entry name" value="RT_POL"/>
    <property type="match status" value="1"/>
</dbReference>
<dbReference type="Proteomes" id="UP000596661">
    <property type="component" value="Chromosome 8"/>
</dbReference>
<keyword evidence="3" id="KW-1185">Reference proteome</keyword>
<protein>
    <recommendedName>
        <fullName evidence="1">Reverse transcriptase domain-containing protein</fullName>
    </recommendedName>
</protein>
<dbReference type="InterPro" id="IPR044730">
    <property type="entry name" value="RNase_H-like_dom_plant"/>
</dbReference>
<dbReference type="CDD" id="cd01650">
    <property type="entry name" value="RT_nLTR_like"/>
    <property type="match status" value="1"/>
</dbReference>
<dbReference type="Gene3D" id="3.60.10.10">
    <property type="entry name" value="Endonuclease/exonuclease/phosphatase"/>
    <property type="match status" value="1"/>
</dbReference>
<dbReference type="Pfam" id="PF03372">
    <property type="entry name" value="Exo_endo_phos"/>
    <property type="match status" value="1"/>
</dbReference>
<organism evidence="2 3">
    <name type="scientific">Cannabis sativa</name>
    <name type="common">Hemp</name>
    <name type="synonym">Marijuana</name>
    <dbReference type="NCBI Taxonomy" id="3483"/>
    <lineage>
        <taxon>Eukaryota</taxon>
        <taxon>Viridiplantae</taxon>
        <taxon>Streptophyta</taxon>
        <taxon>Embryophyta</taxon>
        <taxon>Tracheophyta</taxon>
        <taxon>Spermatophyta</taxon>
        <taxon>Magnoliopsida</taxon>
        <taxon>eudicotyledons</taxon>
        <taxon>Gunneridae</taxon>
        <taxon>Pentapetalae</taxon>
        <taxon>rosids</taxon>
        <taxon>fabids</taxon>
        <taxon>Rosales</taxon>
        <taxon>Cannabaceae</taxon>
        <taxon>Cannabis</taxon>
    </lineage>
</organism>
<dbReference type="InterPro" id="IPR012337">
    <property type="entry name" value="RNaseH-like_sf"/>
</dbReference>
<dbReference type="Gene3D" id="3.30.420.10">
    <property type="entry name" value="Ribonuclease H-like superfamily/Ribonuclease H"/>
    <property type="match status" value="1"/>
</dbReference>
<dbReference type="InterPro" id="IPR002156">
    <property type="entry name" value="RNaseH_domain"/>
</dbReference>
<dbReference type="InterPro" id="IPR000477">
    <property type="entry name" value="RT_dom"/>
</dbReference>
<dbReference type="InterPro" id="IPR036691">
    <property type="entry name" value="Endo/exonu/phosph_ase_sf"/>
</dbReference>
<dbReference type="EnsemblPlants" id="evm.model.08.1444">
    <property type="protein sequence ID" value="cds.evm.model.08.1444"/>
    <property type="gene ID" value="evm.TU.08.1444"/>
</dbReference>
<evidence type="ECO:0000259" key="1">
    <source>
        <dbReference type="PROSITE" id="PS50878"/>
    </source>
</evidence>
<name>A0A803Q8P9_CANSA</name>
<proteinExistence type="predicted"/>
<dbReference type="EMBL" id="UZAU01000710">
    <property type="status" value="NOT_ANNOTATED_CDS"/>
    <property type="molecule type" value="Genomic_DNA"/>
</dbReference>
<sequence>MKILSWNARGLGNPSAFRHLRLLVQQQSPHVLFFMETKLGINPITRLRQSLHYPNGIKSPRVGLSGGLMLLWTDDVDVNLLNFGTTFFDCYMMFKGSPSFHFTGFYGAPDTTNRSAAWTLLKRFGDVAPLQPWLAIGDFNEILSNNDKLGGGLRRESQMEAFRAILDKCSLHEVPYIGDHFTWIKNRTALDTIKEWLDWCFINNHWESHFHMPTVEHLDFYHSDHCAIITSFSSFTSADHPVKSKSRFRFEKLWLADPESSDIISKSWLNSLPTNLIASVVHNLDFKQLDDLQNAEAILEDLLEQEEVYWQQRSRVNCLASGDRNTKFFHAKASSRKSNNKIKFLYNALGQKVHSPPDIAAVVHEYFAEIFSASNIESEALASTLACIPTMVGADLNESLVKPFTSEEVYAALQAMGPDKSPGIDDMCAMFYQKDWDIIGDLVTKAVLSVLNEGADSTAFNRTIITLIPKIKKPQRMKDYRPISLCNVISKLVTKVLVSRFKPVLPLVISEAQSAFLPNRLITDNILVDFELVHAIKHKTSGRNGIATFKLDMSKAFDRVEWRFIEEVMRKMGFAKRWIALIMGCLTTNNFSFLINGEVTGALTPTRGLQQGCPLSPYLFFICSEGLSRLLQHEQHSGHLKGFKLTRSALPISHLFFADDILLFCQADESSCLAIKRVLDIYHKAFGQSLNLDKSVMSFSPNTTLAAQQPLKKWIKVRPQKMLHLGGLFQPLNQPLPHTRAPVAPPWKPPLAGAFKLNVDAAVDGSRNVIGVGAILRDSCGKVIAALSKQLVGNFKSHEMEALAIFHSLNWAFQQQLTLSQIETDALMVASALQAPFNSKSSFNDLLVDISCLLSFFPNVTVSHVKHTANKAAHGLAKFALGVDETCYWFEDIPQPIYSVIVDELFVNL</sequence>
<dbReference type="SUPFAM" id="SSF56672">
    <property type="entry name" value="DNA/RNA polymerases"/>
    <property type="match status" value="1"/>
</dbReference>
<dbReference type="CDD" id="cd06222">
    <property type="entry name" value="RNase_H_like"/>
    <property type="match status" value="1"/>
</dbReference>
<dbReference type="SUPFAM" id="SSF56219">
    <property type="entry name" value="DNase I-like"/>
    <property type="match status" value="1"/>
</dbReference>
<dbReference type="SUPFAM" id="SSF53098">
    <property type="entry name" value="Ribonuclease H-like"/>
    <property type="match status" value="1"/>
</dbReference>
<reference evidence="2" key="2">
    <citation type="submission" date="2021-03" db="UniProtKB">
        <authorList>
            <consortium name="EnsemblPlants"/>
        </authorList>
    </citation>
    <scope>IDENTIFICATION</scope>
</reference>
<feature type="domain" description="Reverse transcriptase" evidence="1">
    <location>
        <begin position="449"/>
        <end position="719"/>
    </location>
</feature>
<dbReference type="GO" id="GO:0004523">
    <property type="term" value="F:RNA-DNA hybrid ribonuclease activity"/>
    <property type="evidence" value="ECO:0007669"/>
    <property type="project" value="InterPro"/>
</dbReference>
<dbReference type="Gramene" id="evm.model.08.1444">
    <property type="protein sequence ID" value="cds.evm.model.08.1444"/>
    <property type="gene ID" value="evm.TU.08.1444"/>
</dbReference>
<dbReference type="InterPro" id="IPR043502">
    <property type="entry name" value="DNA/RNA_pol_sf"/>
</dbReference>
<dbReference type="OMA" id="KSWIHEW"/>
<dbReference type="PANTHER" id="PTHR46890">
    <property type="entry name" value="NON-LTR RETROLELEMENT REVERSE TRANSCRIPTASE-LIKE PROTEIN-RELATED"/>
    <property type="match status" value="1"/>
</dbReference>
<dbReference type="AlphaFoldDB" id="A0A803Q8P9"/>
<reference evidence="2" key="1">
    <citation type="submission" date="2018-11" db="EMBL/GenBank/DDBJ databases">
        <authorList>
            <person name="Grassa J C."/>
        </authorList>
    </citation>
    <scope>NUCLEOTIDE SEQUENCE [LARGE SCALE GENOMIC DNA]</scope>
</reference>
<accession>A0A803Q8P9</accession>
<evidence type="ECO:0000313" key="3">
    <source>
        <dbReference type="Proteomes" id="UP000596661"/>
    </source>
</evidence>